<gene>
    <name evidence="3" type="ORF">MOP44_10425</name>
</gene>
<keyword evidence="4" id="KW-1185">Reference proteome</keyword>
<feature type="chain" id="PRO_5039926396" evidence="1">
    <location>
        <begin position="21"/>
        <end position="279"/>
    </location>
</feature>
<evidence type="ECO:0000256" key="1">
    <source>
        <dbReference type="SAM" id="SignalP"/>
    </source>
</evidence>
<accession>A0A9J7BTY4</accession>
<evidence type="ECO:0000313" key="4">
    <source>
        <dbReference type="Proteomes" id="UP001059380"/>
    </source>
</evidence>
<proteinExistence type="predicted"/>
<dbReference type="Proteomes" id="UP001059380">
    <property type="component" value="Chromosome"/>
</dbReference>
<feature type="signal peptide" evidence="1">
    <location>
        <begin position="1"/>
        <end position="20"/>
    </location>
</feature>
<keyword evidence="1" id="KW-0732">Signal</keyword>
<dbReference type="KEGG" id="orp:MOP44_10425"/>
<name>A0A9J7BTY4_9BACT</name>
<feature type="domain" description="PEGA" evidence="2">
    <location>
        <begin position="214"/>
        <end position="278"/>
    </location>
</feature>
<sequence length="279" mass="29042">MIRTCVRFCLFVSLSASVLAQQAAVTPGTVNNPPVPSTPPPPHTLLDGTPVKLRLTQTISSANAKVGQEIPFEVLEDLKVDDTVVLPKGATAIGTVTEANPKKSMGRGGKLNISITYARLADQEKAALRAVQDNKGGGHIGAMTGAMVATSIVFFPAAPLFLFIHGKDITIPQGTEITAFVQGDMHLDMMKFGAAPAVAAAPTPTAAPAGQAGVYIESTPSGADINVDGNFVGSTPSTVYVAIGEHEITVLKRGFTSWTRKMNVSGPTIHLSADLDKAN</sequence>
<dbReference type="InterPro" id="IPR013229">
    <property type="entry name" value="PEGA"/>
</dbReference>
<protein>
    <submittedName>
        <fullName evidence="3">PEGA domain-containing protein</fullName>
    </submittedName>
</protein>
<dbReference type="RefSeq" id="WP_260795980.1">
    <property type="nucleotide sequence ID" value="NZ_CP093313.1"/>
</dbReference>
<dbReference type="AlphaFoldDB" id="A0A9J7BTY4"/>
<evidence type="ECO:0000313" key="3">
    <source>
        <dbReference type="EMBL" id="UWZ86340.1"/>
    </source>
</evidence>
<dbReference type="EMBL" id="CP093313">
    <property type="protein sequence ID" value="UWZ86340.1"/>
    <property type="molecule type" value="Genomic_DNA"/>
</dbReference>
<evidence type="ECO:0000259" key="2">
    <source>
        <dbReference type="Pfam" id="PF08308"/>
    </source>
</evidence>
<reference evidence="3" key="1">
    <citation type="submission" date="2021-04" db="EMBL/GenBank/DDBJ databases">
        <title>Phylogenetic analysis of Acidobacteriaceae.</title>
        <authorList>
            <person name="Qiu L."/>
            <person name="Zhang Q."/>
        </authorList>
    </citation>
    <scope>NUCLEOTIDE SEQUENCE</scope>
    <source>
        <strain evidence="3">DSM 25168</strain>
    </source>
</reference>
<dbReference type="Pfam" id="PF08308">
    <property type="entry name" value="PEGA"/>
    <property type="match status" value="1"/>
</dbReference>
<organism evidence="3 4">
    <name type="scientific">Occallatibacter riparius</name>
    <dbReference type="NCBI Taxonomy" id="1002689"/>
    <lineage>
        <taxon>Bacteria</taxon>
        <taxon>Pseudomonadati</taxon>
        <taxon>Acidobacteriota</taxon>
        <taxon>Terriglobia</taxon>
        <taxon>Terriglobales</taxon>
        <taxon>Acidobacteriaceae</taxon>
        <taxon>Occallatibacter</taxon>
    </lineage>
</organism>